<dbReference type="HOGENOM" id="CLU_2978587_0_0_1"/>
<dbReference type="EMBL" id="JH971408">
    <property type="protein sequence ID" value="EKM75843.1"/>
    <property type="molecule type" value="Genomic_DNA"/>
</dbReference>
<protein>
    <submittedName>
        <fullName evidence="1">Uncharacterized protein</fullName>
    </submittedName>
</protein>
<evidence type="ECO:0000313" key="1">
    <source>
        <dbReference type="EMBL" id="EKM75843.1"/>
    </source>
</evidence>
<dbReference type="InParanoid" id="K5WYD3"/>
<reference evidence="2" key="1">
    <citation type="journal article" date="2012" name="Proc. Natl. Acad. Sci. U.S.A.">
        <title>Genome sequence of the button mushroom Agaricus bisporus reveals mechanisms governing adaptation to a humic-rich ecological niche.</title>
        <authorList>
            <person name="Morin E."/>
            <person name="Kohler A."/>
            <person name="Baker A.R."/>
            <person name="Foulongne-Oriol M."/>
            <person name="Lombard V."/>
            <person name="Nagy L.G."/>
            <person name="Ohm R.A."/>
            <person name="Patyshakuliyeva A."/>
            <person name="Brun A."/>
            <person name="Aerts A.L."/>
            <person name="Bailey A.M."/>
            <person name="Billette C."/>
            <person name="Coutinho P.M."/>
            <person name="Deakin G."/>
            <person name="Doddapaneni H."/>
            <person name="Floudas D."/>
            <person name="Grimwood J."/>
            <person name="Hilden K."/>
            <person name="Kuees U."/>
            <person name="LaButti K.M."/>
            <person name="Lapidus A."/>
            <person name="Lindquist E.A."/>
            <person name="Lucas S.M."/>
            <person name="Murat C."/>
            <person name="Riley R.W."/>
            <person name="Salamov A.A."/>
            <person name="Schmutz J."/>
            <person name="Subramanian V."/>
            <person name="Woesten H.A.B."/>
            <person name="Xu J."/>
            <person name="Eastwood D.C."/>
            <person name="Foster G.D."/>
            <person name="Sonnenberg A.S."/>
            <person name="Cullen D."/>
            <person name="de Vries R.P."/>
            <person name="Lundell T."/>
            <person name="Hibbett D.S."/>
            <person name="Henrissat B."/>
            <person name="Burton K.S."/>
            <person name="Kerrigan R.W."/>
            <person name="Challen M.P."/>
            <person name="Grigoriev I.V."/>
            <person name="Martin F."/>
        </authorList>
    </citation>
    <scope>NUCLEOTIDE SEQUENCE [LARGE SCALE GENOMIC DNA]</scope>
    <source>
        <strain evidence="2">JB137-S8 / ATCC MYA-4627 / FGSC 10392</strain>
    </source>
</reference>
<dbReference type="AlphaFoldDB" id="K5WYD3"/>
<keyword evidence="2" id="KW-1185">Reference proteome</keyword>
<sequence length="58" mass="6441">MLSLILPSKHGGYPGFRSGKLTQENDDFSYADVDRHTRSIQMYLVPPFIAVSTSLIAV</sequence>
<accession>K5WYD3</accession>
<dbReference type="RefSeq" id="XP_007333571.1">
    <property type="nucleotide sequence ID" value="XM_007333509.1"/>
</dbReference>
<dbReference type="Proteomes" id="UP000008493">
    <property type="component" value="Unassembled WGS sequence"/>
</dbReference>
<evidence type="ECO:0000313" key="2">
    <source>
        <dbReference type="Proteomes" id="UP000008493"/>
    </source>
</evidence>
<dbReference type="GeneID" id="18827561"/>
<proteinExistence type="predicted"/>
<gene>
    <name evidence="1" type="ORF">AGABI1DRAFT_131913</name>
</gene>
<name>K5WYD3_AGABU</name>
<dbReference type="KEGG" id="abp:AGABI1DRAFT131913"/>
<organism evidence="1 2">
    <name type="scientific">Agaricus bisporus var. burnettii (strain JB137-S8 / ATCC MYA-4627 / FGSC 10392)</name>
    <name type="common">White button mushroom</name>
    <dbReference type="NCBI Taxonomy" id="597362"/>
    <lineage>
        <taxon>Eukaryota</taxon>
        <taxon>Fungi</taxon>
        <taxon>Dikarya</taxon>
        <taxon>Basidiomycota</taxon>
        <taxon>Agaricomycotina</taxon>
        <taxon>Agaricomycetes</taxon>
        <taxon>Agaricomycetidae</taxon>
        <taxon>Agaricales</taxon>
        <taxon>Agaricineae</taxon>
        <taxon>Agaricaceae</taxon>
        <taxon>Agaricus</taxon>
    </lineage>
</organism>